<keyword evidence="1" id="KW-0808">Transferase</keyword>
<accession>A0A090QXP4</accession>
<dbReference type="AlphaFoldDB" id="A0A090QXP4"/>
<gene>
    <name evidence="1" type="ORF">JCM19237_3013</name>
</gene>
<evidence type="ECO:0000313" key="1">
    <source>
        <dbReference type="EMBL" id="GAL07008.1"/>
    </source>
</evidence>
<reference evidence="1 2" key="1">
    <citation type="journal article" date="2014" name="Genome Announc.">
        <title>Draft Genome Sequences of Two Vibrionaceae Species, Vibrio ponticus C121 and Photobacterium aphoticum C119, Isolated as Coral Reef Microbiota.</title>
        <authorList>
            <person name="Al-saari N."/>
            <person name="Meirelles P.M."/>
            <person name="Mino S."/>
            <person name="Suda W."/>
            <person name="Oshima K."/>
            <person name="Hattori M."/>
            <person name="Ohkuma M."/>
            <person name="Thompson F.L."/>
            <person name="Gomez-Gil B."/>
            <person name="Sawabe T."/>
            <person name="Sawabe T."/>
        </authorList>
    </citation>
    <scope>NUCLEOTIDE SEQUENCE [LARGE SCALE GENOMIC DNA]</scope>
    <source>
        <strain evidence="1 2">JCM 19237</strain>
    </source>
</reference>
<dbReference type="EMBL" id="BBMN01000014">
    <property type="protein sequence ID" value="GAL07008.1"/>
    <property type="molecule type" value="Genomic_DNA"/>
</dbReference>
<dbReference type="Pfam" id="PF13528">
    <property type="entry name" value="Glyco_trans_1_3"/>
    <property type="match status" value="1"/>
</dbReference>
<proteinExistence type="predicted"/>
<dbReference type="eggNOG" id="COG4671">
    <property type="taxonomic scope" value="Bacteria"/>
</dbReference>
<comment type="caution">
    <text evidence="1">The sequence shown here is derived from an EMBL/GenBank/DDBJ whole genome shotgun (WGS) entry which is preliminary data.</text>
</comment>
<evidence type="ECO:0000313" key="2">
    <source>
        <dbReference type="Proteomes" id="UP000029227"/>
    </source>
</evidence>
<dbReference type="Proteomes" id="UP000029227">
    <property type="component" value="Unassembled WGS sequence"/>
</dbReference>
<protein>
    <submittedName>
        <fullName evidence="1">Glycosyltransferase</fullName>
    </submittedName>
</protein>
<dbReference type="SUPFAM" id="SSF53756">
    <property type="entry name" value="UDP-Glycosyltransferase/glycogen phosphorylase"/>
    <property type="match status" value="1"/>
</dbReference>
<sequence>MKILYGVQGTGNGHISRAREMARAFASLGMTVDFLFSGREPSQYFDMDCFGDYRTGEGLTFITEQGQLNQWKTLRHNRPMHFVHDVSQLDVSGYDVVLNDFEPISAWAAQRHKVPSVGLSHQNAFLYDVPTVGQSWLDAMITRHFAPTQHAIGCIGFTSIKPFCRLSSLRCLSRSAMIAASWCICRLKIWRQW</sequence>
<organism evidence="1 2">
    <name type="scientific">Photobacterium aphoticum</name>
    <dbReference type="NCBI Taxonomy" id="754436"/>
    <lineage>
        <taxon>Bacteria</taxon>
        <taxon>Pseudomonadati</taxon>
        <taxon>Pseudomonadota</taxon>
        <taxon>Gammaproteobacteria</taxon>
        <taxon>Vibrionales</taxon>
        <taxon>Vibrionaceae</taxon>
        <taxon>Photobacterium</taxon>
    </lineage>
</organism>
<dbReference type="GO" id="GO:0016740">
    <property type="term" value="F:transferase activity"/>
    <property type="evidence" value="ECO:0007669"/>
    <property type="project" value="UniProtKB-KW"/>
</dbReference>
<name>A0A090QXP4_9GAMM</name>
<dbReference type="STRING" id="754436.JCM19237_3013"/>